<dbReference type="Gene3D" id="1.10.10.10">
    <property type="entry name" value="Winged helix-like DNA-binding domain superfamily/Winged helix DNA-binding domain"/>
    <property type="match status" value="1"/>
</dbReference>
<dbReference type="GO" id="GO:0003700">
    <property type="term" value="F:DNA-binding transcription factor activity"/>
    <property type="evidence" value="ECO:0007669"/>
    <property type="project" value="InterPro"/>
</dbReference>
<gene>
    <name evidence="2" type="ORF">HKD39_04065</name>
</gene>
<evidence type="ECO:0000259" key="1">
    <source>
        <dbReference type="PROSITE" id="PS50987"/>
    </source>
</evidence>
<organism evidence="2 3">
    <name type="scientific">Nakamurella aerolata</name>
    <dbReference type="NCBI Taxonomy" id="1656892"/>
    <lineage>
        <taxon>Bacteria</taxon>
        <taxon>Bacillati</taxon>
        <taxon>Actinomycetota</taxon>
        <taxon>Actinomycetes</taxon>
        <taxon>Nakamurellales</taxon>
        <taxon>Nakamurellaceae</taxon>
        <taxon>Nakamurella</taxon>
    </lineage>
</organism>
<dbReference type="InterPro" id="IPR011991">
    <property type="entry name" value="ArsR-like_HTH"/>
</dbReference>
<dbReference type="Pfam" id="PF12840">
    <property type="entry name" value="HTH_20"/>
    <property type="match status" value="1"/>
</dbReference>
<dbReference type="AlphaFoldDB" id="A0A849A5I6"/>
<dbReference type="RefSeq" id="WP_171198568.1">
    <property type="nucleotide sequence ID" value="NZ_JABEND010000002.1"/>
</dbReference>
<dbReference type="CDD" id="cd00090">
    <property type="entry name" value="HTH_ARSR"/>
    <property type="match status" value="1"/>
</dbReference>
<feature type="domain" description="HTH arsR-type" evidence="1">
    <location>
        <begin position="15"/>
        <end position="108"/>
    </location>
</feature>
<dbReference type="EMBL" id="JABEND010000002">
    <property type="protein sequence ID" value="NNG34906.1"/>
    <property type="molecule type" value="Genomic_DNA"/>
</dbReference>
<dbReference type="InterPro" id="IPR036390">
    <property type="entry name" value="WH_DNA-bd_sf"/>
</dbReference>
<name>A0A849A5I6_9ACTN</name>
<reference evidence="2 3" key="1">
    <citation type="submission" date="2020-05" db="EMBL/GenBank/DDBJ databases">
        <title>Nakamurella sp. DB0629 isolated from air conditioner.</title>
        <authorList>
            <person name="Kim D.H."/>
            <person name="Kim D.-U."/>
        </authorList>
    </citation>
    <scope>NUCLEOTIDE SEQUENCE [LARGE SCALE GENOMIC DNA]</scope>
    <source>
        <strain evidence="2 3">DB0629</strain>
    </source>
</reference>
<dbReference type="Proteomes" id="UP000562984">
    <property type="component" value="Unassembled WGS sequence"/>
</dbReference>
<dbReference type="SMART" id="SM00418">
    <property type="entry name" value="HTH_ARSR"/>
    <property type="match status" value="1"/>
</dbReference>
<dbReference type="InterPro" id="IPR001845">
    <property type="entry name" value="HTH_ArsR_DNA-bd_dom"/>
</dbReference>
<evidence type="ECO:0000313" key="3">
    <source>
        <dbReference type="Proteomes" id="UP000562984"/>
    </source>
</evidence>
<dbReference type="InterPro" id="IPR036388">
    <property type="entry name" value="WH-like_DNA-bd_sf"/>
</dbReference>
<dbReference type="SUPFAM" id="SSF46785">
    <property type="entry name" value="Winged helix' DNA-binding domain"/>
    <property type="match status" value="1"/>
</dbReference>
<evidence type="ECO:0000313" key="2">
    <source>
        <dbReference type="EMBL" id="NNG34906.1"/>
    </source>
</evidence>
<comment type="caution">
    <text evidence="2">The sequence shown here is derived from an EMBL/GenBank/DDBJ whole genome shotgun (WGS) entry which is preliminary data.</text>
</comment>
<dbReference type="PROSITE" id="PS50987">
    <property type="entry name" value="HTH_ARSR_2"/>
    <property type="match status" value="1"/>
</dbReference>
<sequence>MPTTSSRTRAGKAATVAPAPSETAAVFHALGDPNRLAIVRQLLADAEKACGSFDVDITASTLSHHFKVLREARVIEQRADGYRKLNTIHPFLRAHFPGLLADLAGVDG</sequence>
<dbReference type="PRINTS" id="PR00778">
    <property type="entry name" value="HTHARSR"/>
</dbReference>
<accession>A0A849A5I6</accession>
<keyword evidence="3" id="KW-1185">Reference proteome</keyword>
<proteinExistence type="predicted"/>
<protein>
    <submittedName>
        <fullName evidence="2">Helix-turn-helix domain-containing protein</fullName>
    </submittedName>
</protein>